<dbReference type="PANTHER" id="PTHR33653:SF1">
    <property type="entry name" value="RIBONUCLEASE VAPC2"/>
    <property type="match status" value="1"/>
</dbReference>
<evidence type="ECO:0000256" key="4">
    <source>
        <dbReference type="ARBA" id="ARBA00022723"/>
    </source>
</evidence>
<evidence type="ECO:0000256" key="7">
    <source>
        <dbReference type="ARBA" id="ARBA00038093"/>
    </source>
</evidence>
<dbReference type="RefSeq" id="WP_341403108.1">
    <property type="nucleotide sequence ID" value="NZ_JBBUKT010000001.1"/>
</dbReference>
<dbReference type="Pfam" id="PF01850">
    <property type="entry name" value="PIN"/>
    <property type="match status" value="1"/>
</dbReference>
<protein>
    <submittedName>
        <fullName evidence="9">Type II toxin-antitoxin system VapC family toxin</fullName>
    </submittedName>
</protein>
<organism evidence="9 10">
    <name type="scientific">Luteolibacter soli</name>
    <dbReference type="NCBI Taxonomy" id="3135280"/>
    <lineage>
        <taxon>Bacteria</taxon>
        <taxon>Pseudomonadati</taxon>
        <taxon>Verrucomicrobiota</taxon>
        <taxon>Verrucomicrobiia</taxon>
        <taxon>Verrucomicrobiales</taxon>
        <taxon>Verrucomicrobiaceae</taxon>
        <taxon>Luteolibacter</taxon>
    </lineage>
</organism>
<evidence type="ECO:0000256" key="3">
    <source>
        <dbReference type="ARBA" id="ARBA00022722"/>
    </source>
</evidence>
<keyword evidence="4" id="KW-0479">Metal-binding</keyword>
<dbReference type="CDD" id="cd09881">
    <property type="entry name" value="PIN_VapC4-5_FitB-like"/>
    <property type="match status" value="1"/>
</dbReference>
<proteinExistence type="inferred from homology"/>
<evidence type="ECO:0000313" key="9">
    <source>
        <dbReference type="EMBL" id="MEK7949690.1"/>
    </source>
</evidence>
<keyword evidence="5" id="KW-0378">Hydrolase</keyword>
<feature type="domain" description="PIN" evidence="8">
    <location>
        <begin position="3"/>
        <end position="130"/>
    </location>
</feature>
<keyword evidence="10" id="KW-1185">Reference proteome</keyword>
<dbReference type="EMBL" id="JBBUKT010000001">
    <property type="protein sequence ID" value="MEK7949690.1"/>
    <property type="molecule type" value="Genomic_DNA"/>
</dbReference>
<name>A0ABU9APQ7_9BACT</name>
<dbReference type="PANTHER" id="PTHR33653">
    <property type="entry name" value="RIBONUCLEASE VAPC2"/>
    <property type="match status" value="1"/>
</dbReference>
<dbReference type="InterPro" id="IPR029060">
    <property type="entry name" value="PIN-like_dom_sf"/>
</dbReference>
<comment type="similarity">
    <text evidence="7">Belongs to the PINc/VapC protein family.</text>
</comment>
<keyword evidence="6" id="KW-0460">Magnesium</keyword>
<dbReference type="SUPFAM" id="SSF88723">
    <property type="entry name" value="PIN domain-like"/>
    <property type="match status" value="1"/>
</dbReference>
<sequence>MLILDTNHLTELGYKSRAGVRLERRLIESGEEVVTTIVSIEEQLRGWLALIGKQADVHRQIEAYTALGERLEFLSCFKVLTWDKPSADLFKDFRTRGIRIGTMDLKIASIAMANDAVLLTRNLVDFERVPALRYENWLD</sequence>
<accession>A0ABU9APQ7</accession>
<dbReference type="InterPro" id="IPR050556">
    <property type="entry name" value="Type_II_TA_system_RNase"/>
</dbReference>
<evidence type="ECO:0000313" key="10">
    <source>
        <dbReference type="Proteomes" id="UP001371305"/>
    </source>
</evidence>
<evidence type="ECO:0000256" key="6">
    <source>
        <dbReference type="ARBA" id="ARBA00022842"/>
    </source>
</evidence>
<comment type="cofactor">
    <cofactor evidence="1">
        <name>Mg(2+)</name>
        <dbReference type="ChEBI" id="CHEBI:18420"/>
    </cofactor>
</comment>
<gene>
    <name evidence="9" type="ORF">WKV53_04255</name>
</gene>
<comment type="caution">
    <text evidence="9">The sequence shown here is derived from an EMBL/GenBank/DDBJ whole genome shotgun (WGS) entry which is preliminary data.</text>
</comment>
<evidence type="ECO:0000256" key="1">
    <source>
        <dbReference type="ARBA" id="ARBA00001946"/>
    </source>
</evidence>
<dbReference type="InterPro" id="IPR002716">
    <property type="entry name" value="PIN_dom"/>
</dbReference>
<evidence type="ECO:0000256" key="5">
    <source>
        <dbReference type="ARBA" id="ARBA00022801"/>
    </source>
</evidence>
<reference evidence="9 10" key="1">
    <citation type="submission" date="2024-04" db="EMBL/GenBank/DDBJ databases">
        <title>Luteolibacter sp. isolated from soil.</title>
        <authorList>
            <person name="An J."/>
        </authorList>
    </citation>
    <scope>NUCLEOTIDE SEQUENCE [LARGE SCALE GENOMIC DNA]</scope>
    <source>
        <strain evidence="9 10">Y139</strain>
    </source>
</reference>
<dbReference type="Gene3D" id="3.40.50.1010">
    <property type="entry name" value="5'-nuclease"/>
    <property type="match status" value="1"/>
</dbReference>
<keyword evidence="2" id="KW-1277">Toxin-antitoxin system</keyword>
<evidence type="ECO:0000259" key="8">
    <source>
        <dbReference type="Pfam" id="PF01850"/>
    </source>
</evidence>
<dbReference type="Proteomes" id="UP001371305">
    <property type="component" value="Unassembled WGS sequence"/>
</dbReference>
<evidence type="ECO:0000256" key="2">
    <source>
        <dbReference type="ARBA" id="ARBA00022649"/>
    </source>
</evidence>
<keyword evidence="3" id="KW-0540">Nuclease</keyword>